<dbReference type="AlphaFoldDB" id="A0A494WPQ7"/>
<proteinExistence type="predicted"/>
<dbReference type="Gene3D" id="2.40.420.20">
    <property type="match status" value="1"/>
</dbReference>
<keyword evidence="4" id="KW-1133">Transmembrane helix</keyword>
<feature type="coiled-coil region" evidence="3">
    <location>
        <begin position="201"/>
        <end position="332"/>
    </location>
</feature>
<evidence type="ECO:0000256" key="1">
    <source>
        <dbReference type="ARBA" id="ARBA00004196"/>
    </source>
</evidence>
<dbReference type="RefSeq" id="WP_039909878.1">
    <property type="nucleotide sequence ID" value="NZ_CP036170.1"/>
</dbReference>
<dbReference type="GeneID" id="62695730"/>
<reference evidence="5 6" key="1">
    <citation type="journal article" date="2019" name="Appl. Environ. Microbiol.">
        <title>Clostridium scindens ATCC 35704: integration of nutritional requirements, the complete genome sequence, and global transcriptional responses to bile acids.</title>
        <authorList>
            <person name="Devendran S."/>
            <person name="Shrestha R."/>
            <person name="Alves J.M.P."/>
            <person name="Wolf P.G."/>
            <person name="Ly L."/>
            <person name="Hernandez A.G."/>
            <person name="Mendez-Garcia C."/>
            <person name="Inboden A."/>
            <person name="Wiley J."/>
            <person name="Paul O."/>
            <person name="Allen A."/>
            <person name="Springer E."/>
            <person name="Wright C.L."/>
            <person name="Fields C.J."/>
            <person name="Daniel S.L."/>
            <person name="Ridlon J.M."/>
        </authorList>
    </citation>
    <scope>NUCLEOTIDE SEQUENCE [LARGE SCALE GENOMIC DNA]</scope>
    <source>
        <strain evidence="5 6">ATCC 35704</strain>
    </source>
</reference>
<dbReference type="OrthoDB" id="2063580at2"/>
<keyword evidence="2 3" id="KW-0175">Coiled coil</keyword>
<feature type="transmembrane region" description="Helical" evidence="4">
    <location>
        <begin position="29"/>
        <end position="47"/>
    </location>
</feature>
<evidence type="ECO:0000256" key="4">
    <source>
        <dbReference type="SAM" id="Phobius"/>
    </source>
</evidence>
<sequence length="557" mass="61353">MLVHIKEKIKDIVTDDKRKPFISNRVQRIAIRLISSFFALILLFTIVSRVSGSAAVASVQVSTMTSGELTAQAEIDGTIDAEDGISIVLPEGLKVIAVNAEKGKKVNEGEALLEFNKEAIEREREKLEDEIYILNQRISLSGTGSSDSVLEAQQALEDAQEAYNRLTANSGRNDCADLEAALTSAKNNRDRVLTTTKQAFVKEAEDNLKSVKESAENDIRLAQQALSKAEYGTPAYDSALQNLENQKKYWENAITEAEEKLKAEKSRTDFSNEAAVMEAQAAIDDAKNALESAKRESEYSREDELYAAEKDIEAARRALKKAQEQASVSQTETEIEILTYKSELSDKEKIRDTLQDILDHDGHVTAPASGIVLKTLEKDSKTEEDVDAVTISRKGEGFVCKGSLEEESAENFSVGDTGELSYRLDGRTQKLNAQITSISAPDKNKKVLVTVALPDGTYTPGMSAQFSLSKKSETYQNCLPLTALRSSSDGDYILVLRKQSTVMGTEWIAARVDIIVRDRDSQMMNIESTEDALNYSDQVVTGSNKAISEGDRVRIED</sequence>
<protein>
    <recommendedName>
        <fullName evidence="7">Efflux transporter, RND family, MFP subunit</fullName>
    </recommendedName>
</protein>
<evidence type="ECO:0000313" key="5">
    <source>
        <dbReference type="EMBL" id="QBF74113.1"/>
    </source>
</evidence>
<feature type="coiled-coil region" evidence="3">
    <location>
        <begin position="110"/>
        <end position="169"/>
    </location>
</feature>
<name>A0A494WPQ7_CLOS5</name>
<evidence type="ECO:0000313" key="6">
    <source>
        <dbReference type="Proteomes" id="UP000289664"/>
    </source>
</evidence>
<dbReference type="PANTHER" id="PTHR32347">
    <property type="entry name" value="EFFLUX SYSTEM COMPONENT YKNX-RELATED"/>
    <property type="match status" value="1"/>
</dbReference>
<evidence type="ECO:0000256" key="2">
    <source>
        <dbReference type="ARBA" id="ARBA00023054"/>
    </source>
</evidence>
<evidence type="ECO:0008006" key="7">
    <source>
        <dbReference type="Google" id="ProtNLM"/>
    </source>
</evidence>
<evidence type="ECO:0000256" key="3">
    <source>
        <dbReference type="SAM" id="Coils"/>
    </source>
</evidence>
<dbReference type="EMBL" id="CP036170">
    <property type="protein sequence ID" value="QBF74113.1"/>
    <property type="molecule type" value="Genomic_DNA"/>
</dbReference>
<organism evidence="5 6">
    <name type="scientific">Clostridium scindens (strain ATCC 35704 / DSM 5676 / VPI 13733 / 19)</name>
    <dbReference type="NCBI Taxonomy" id="411468"/>
    <lineage>
        <taxon>Bacteria</taxon>
        <taxon>Bacillati</taxon>
        <taxon>Bacillota</taxon>
        <taxon>Clostridia</taxon>
        <taxon>Lachnospirales</taxon>
        <taxon>Lachnospiraceae</taxon>
    </lineage>
</organism>
<comment type="subcellular location">
    <subcellularLocation>
        <location evidence="1">Cell envelope</location>
    </subcellularLocation>
</comment>
<accession>A0A494WPQ7</accession>
<dbReference type="GO" id="GO:0030313">
    <property type="term" value="C:cell envelope"/>
    <property type="evidence" value="ECO:0007669"/>
    <property type="project" value="UniProtKB-SubCell"/>
</dbReference>
<dbReference type="KEGG" id="csci:HDCHBGLK_01509"/>
<keyword evidence="4" id="KW-0472">Membrane</keyword>
<dbReference type="PANTHER" id="PTHR32347:SF29">
    <property type="entry name" value="UPF0194 MEMBRANE PROTEIN YBHG"/>
    <property type="match status" value="1"/>
</dbReference>
<dbReference type="Proteomes" id="UP000289664">
    <property type="component" value="Chromosome"/>
</dbReference>
<keyword evidence="4" id="KW-0812">Transmembrane</keyword>
<gene>
    <name evidence="5" type="ORF">HDCHBGLK_01509</name>
</gene>
<keyword evidence="6" id="KW-1185">Reference proteome</keyword>
<dbReference type="InterPro" id="IPR050465">
    <property type="entry name" value="UPF0194_transport"/>
</dbReference>